<dbReference type="AlphaFoldDB" id="A0A7T8KMA1"/>
<name>A0A7T8KMA1_CALRO</name>
<evidence type="ECO:0000313" key="2">
    <source>
        <dbReference type="EMBL" id="QQP58546.1"/>
    </source>
</evidence>
<evidence type="ECO:0000313" key="3">
    <source>
        <dbReference type="Proteomes" id="UP000595437"/>
    </source>
</evidence>
<evidence type="ECO:0000256" key="1">
    <source>
        <dbReference type="SAM" id="MobiDB-lite"/>
    </source>
</evidence>
<dbReference type="Proteomes" id="UP000595437">
    <property type="component" value="Chromosome 2"/>
</dbReference>
<feature type="non-terminal residue" evidence="2">
    <location>
        <position position="57"/>
    </location>
</feature>
<organism evidence="2 3">
    <name type="scientific">Caligus rogercresseyi</name>
    <name type="common">Sea louse</name>
    <dbReference type="NCBI Taxonomy" id="217165"/>
    <lineage>
        <taxon>Eukaryota</taxon>
        <taxon>Metazoa</taxon>
        <taxon>Ecdysozoa</taxon>
        <taxon>Arthropoda</taxon>
        <taxon>Crustacea</taxon>
        <taxon>Multicrustacea</taxon>
        <taxon>Hexanauplia</taxon>
        <taxon>Copepoda</taxon>
        <taxon>Siphonostomatoida</taxon>
        <taxon>Caligidae</taxon>
        <taxon>Caligus</taxon>
    </lineage>
</organism>
<reference evidence="3" key="1">
    <citation type="submission" date="2021-01" db="EMBL/GenBank/DDBJ databases">
        <title>Caligus Genome Assembly.</title>
        <authorList>
            <person name="Gallardo-Escarate C."/>
        </authorList>
    </citation>
    <scope>NUCLEOTIDE SEQUENCE [LARGE SCALE GENOMIC DNA]</scope>
</reference>
<proteinExistence type="predicted"/>
<feature type="region of interest" description="Disordered" evidence="1">
    <location>
        <begin position="1"/>
        <end position="26"/>
    </location>
</feature>
<feature type="non-terminal residue" evidence="2">
    <location>
        <position position="1"/>
    </location>
</feature>
<keyword evidence="3" id="KW-1185">Reference proteome</keyword>
<protein>
    <submittedName>
        <fullName evidence="2">Uncharacterized protein</fullName>
    </submittedName>
</protein>
<dbReference type="EMBL" id="CP045891">
    <property type="protein sequence ID" value="QQP58546.1"/>
    <property type="molecule type" value="Genomic_DNA"/>
</dbReference>
<accession>A0A7T8KMA1</accession>
<gene>
    <name evidence="2" type="ORF">FKW44_003905</name>
</gene>
<feature type="compositionally biased region" description="Low complexity" evidence="1">
    <location>
        <begin position="14"/>
        <end position="25"/>
    </location>
</feature>
<sequence>NNSCNSSHHPHPLTPSTPLSSNNNSYKHLVTEEGFNASMAAEMQRENWERIAWSFDP</sequence>